<reference evidence="2 3" key="1">
    <citation type="submission" date="2017-11" db="EMBL/GenBank/DDBJ databases">
        <title>Infants hospitalized years apart are colonized by the same room-sourced microbial strains.</title>
        <authorList>
            <person name="Brooks B."/>
            <person name="Olm M.R."/>
            <person name="Firek B.A."/>
            <person name="Baker R."/>
            <person name="Thomas B.C."/>
            <person name="Morowitz M.J."/>
            <person name="Banfield J.F."/>
        </authorList>
    </citation>
    <scope>NUCLEOTIDE SEQUENCE [LARGE SCALE GENOMIC DNA]</scope>
    <source>
        <strain evidence="2">S2_009_000_R2_76</strain>
    </source>
</reference>
<dbReference type="SUPFAM" id="SSF159888">
    <property type="entry name" value="YdhG-like"/>
    <property type="match status" value="1"/>
</dbReference>
<accession>A0A2W5FCC4</accession>
<proteinExistence type="predicted"/>
<dbReference type="Pfam" id="PF08818">
    <property type="entry name" value="DUF1801"/>
    <property type="match status" value="1"/>
</dbReference>
<comment type="caution">
    <text evidence="2">The sequence shown here is derived from an EMBL/GenBank/DDBJ whole genome shotgun (WGS) entry which is preliminary data.</text>
</comment>
<gene>
    <name evidence="2" type="ORF">DI598_00435</name>
</gene>
<dbReference type="InterPro" id="IPR014922">
    <property type="entry name" value="YdhG-like"/>
</dbReference>
<evidence type="ECO:0000313" key="3">
    <source>
        <dbReference type="Proteomes" id="UP000249645"/>
    </source>
</evidence>
<dbReference type="EMBL" id="QFOI01000002">
    <property type="protein sequence ID" value="PZP52613.1"/>
    <property type="molecule type" value="Genomic_DNA"/>
</dbReference>
<feature type="domain" description="YdhG-like" evidence="1">
    <location>
        <begin position="12"/>
        <end position="93"/>
    </location>
</feature>
<sequence length="96" mass="10494">MSEISGLEAKMWGSSIIGFGNYHYKYESGHEGDAPLIGFSPRKNAISIYLSCGSSTHTDLFSQLGKHKMAKACLSTKRLSDVDLDVLKLILAKSLQ</sequence>
<organism evidence="2 3">
    <name type="scientific">Pseudopedobacter saltans</name>
    <dbReference type="NCBI Taxonomy" id="151895"/>
    <lineage>
        <taxon>Bacteria</taxon>
        <taxon>Pseudomonadati</taxon>
        <taxon>Bacteroidota</taxon>
        <taxon>Sphingobacteriia</taxon>
        <taxon>Sphingobacteriales</taxon>
        <taxon>Sphingobacteriaceae</taxon>
        <taxon>Pseudopedobacter</taxon>
    </lineage>
</organism>
<evidence type="ECO:0000259" key="1">
    <source>
        <dbReference type="Pfam" id="PF08818"/>
    </source>
</evidence>
<name>A0A2W5FCC4_9SPHI</name>
<dbReference type="AlphaFoldDB" id="A0A2W5FCC4"/>
<protein>
    <recommendedName>
        <fullName evidence="1">YdhG-like domain-containing protein</fullName>
    </recommendedName>
</protein>
<dbReference type="Proteomes" id="UP000249645">
    <property type="component" value="Unassembled WGS sequence"/>
</dbReference>
<evidence type="ECO:0000313" key="2">
    <source>
        <dbReference type="EMBL" id="PZP52613.1"/>
    </source>
</evidence>